<feature type="region of interest" description="Disordered" evidence="1">
    <location>
        <begin position="390"/>
        <end position="415"/>
    </location>
</feature>
<dbReference type="AlphaFoldDB" id="A0A9Q8UQR9"/>
<dbReference type="KEGG" id="ffu:CLAFUR5_07694"/>
<name>A0A9Q8UQR9_PASFU</name>
<dbReference type="Proteomes" id="UP000756132">
    <property type="component" value="Chromosome 6"/>
</dbReference>
<evidence type="ECO:0000313" key="3">
    <source>
        <dbReference type="Proteomes" id="UP000756132"/>
    </source>
</evidence>
<feature type="compositionally biased region" description="Basic residues" evidence="1">
    <location>
        <begin position="401"/>
        <end position="414"/>
    </location>
</feature>
<reference evidence="2" key="2">
    <citation type="journal article" date="2022" name="Microb. Genom.">
        <title>A chromosome-scale genome assembly of the tomato pathogen Cladosporium fulvum reveals a compartmentalized genome architecture and the presence of a dispensable chromosome.</title>
        <authorList>
            <person name="Zaccaron A.Z."/>
            <person name="Chen L.H."/>
            <person name="Samaras A."/>
            <person name="Stergiopoulos I."/>
        </authorList>
    </citation>
    <scope>NUCLEOTIDE SEQUENCE</scope>
    <source>
        <strain evidence="2">Race5_Kim</strain>
    </source>
</reference>
<feature type="compositionally biased region" description="Polar residues" evidence="1">
    <location>
        <begin position="390"/>
        <end position="400"/>
    </location>
</feature>
<gene>
    <name evidence="2" type="ORF">CLAFUR5_07694</name>
</gene>
<organism evidence="2 3">
    <name type="scientific">Passalora fulva</name>
    <name type="common">Tomato leaf mold</name>
    <name type="synonym">Cladosporium fulvum</name>
    <dbReference type="NCBI Taxonomy" id="5499"/>
    <lineage>
        <taxon>Eukaryota</taxon>
        <taxon>Fungi</taxon>
        <taxon>Dikarya</taxon>
        <taxon>Ascomycota</taxon>
        <taxon>Pezizomycotina</taxon>
        <taxon>Dothideomycetes</taxon>
        <taxon>Dothideomycetidae</taxon>
        <taxon>Mycosphaerellales</taxon>
        <taxon>Mycosphaerellaceae</taxon>
        <taxon>Fulvia</taxon>
    </lineage>
</organism>
<sequence length="446" mass="48833">MPPYESPGILNNFTPNGLAQPQQGPFDSFECTQCHFASLVREDTEKHVWSANEPSPRLVICPACTVFTTCLLVDLIEIGGHLYQCIEAHKIVWLFAQRQYQNVGTLQHLEHAMREALFRAEDYTGQALIFNARTRIAEVVTEQPEGYGHANASYESAAALPEGLPAQSWDAVVGDFNDYFGYGPSDEQLAINPFDNQGFGGTDGQLTQHAQVSQDWNHQGNASLPPGETYYADDTNNRYNGRYDQLGTIDKGSAQQGAFNDEPQNYYAPATFGQLPGPPTPLATTQQGVYQDFVNPYVGANASSTIDEFIRARGGSMDAGSRDQTTDDSDQAPQEATFANKSAWQSRFPEIYAEEPTADEQQQALGLVASSDFQSTAVASTLHVINQTRQTADSVVQPSGSKKKPVARRPKHKAPSFLEAMKANFAAKKSQEASQKVSQETSQEAL</sequence>
<dbReference type="GeneID" id="71987572"/>
<protein>
    <submittedName>
        <fullName evidence="2">Uncharacterized protein</fullName>
    </submittedName>
</protein>
<reference evidence="2" key="1">
    <citation type="submission" date="2021-12" db="EMBL/GenBank/DDBJ databases">
        <authorList>
            <person name="Zaccaron A."/>
            <person name="Stergiopoulos I."/>
        </authorList>
    </citation>
    <scope>NUCLEOTIDE SEQUENCE</scope>
    <source>
        <strain evidence="2">Race5_Kim</strain>
    </source>
</reference>
<dbReference type="RefSeq" id="XP_047763322.1">
    <property type="nucleotide sequence ID" value="XM_047906842.1"/>
</dbReference>
<dbReference type="EMBL" id="CP090168">
    <property type="protein sequence ID" value="UJO18956.1"/>
    <property type="molecule type" value="Genomic_DNA"/>
</dbReference>
<evidence type="ECO:0000256" key="1">
    <source>
        <dbReference type="SAM" id="MobiDB-lite"/>
    </source>
</evidence>
<keyword evidence="3" id="KW-1185">Reference proteome</keyword>
<proteinExistence type="predicted"/>
<accession>A0A9Q8UQR9</accession>
<evidence type="ECO:0000313" key="2">
    <source>
        <dbReference type="EMBL" id="UJO18956.1"/>
    </source>
</evidence>